<feature type="transmembrane region" description="Helical" evidence="12">
    <location>
        <begin position="380"/>
        <end position="398"/>
    </location>
</feature>
<organism evidence="13 14">
    <name type="scientific">Vibrio zhanjiangensis</name>
    <dbReference type="NCBI Taxonomy" id="1046128"/>
    <lineage>
        <taxon>Bacteria</taxon>
        <taxon>Pseudomonadati</taxon>
        <taxon>Pseudomonadota</taxon>
        <taxon>Gammaproteobacteria</taxon>
        <taxon>Vibrionales</taxon>
        <taxon>Vibrionaceae</taxon>
        <taxon>Vibrio</taxon>
    </lineage>
</organism>
<keyword evidence="6" id="KW-1003">Cell membrane</keyword>
<evidence type="ECO:0000256" key="5">
    <source>
        <dbReference type="ARBA" id="ARBA00022448"/>
    </source>
</evidence>
<evidence type="ECO:0000256" key="7">
    <source>
        <dbReference type="ARBA" id="ARBA00022692"/>
    </source>
</evidence>
<dbReference type="PANTHER" id="PTHR43823:SF3">
    <property type="entry name" value="MULTIDRUG EXPORT PROTEIN MEPA"/>
    <property type="match status" value="1"/>
</dbReference>
<dbReference type="PIRSF" id="PIRSF006603">
    <property type="entry name" value="DinF"/>
    <property type="match status" value="1"/>
</dbReference>
<reference evidence="14" key="1">
    <citation type="journal article" date="2019" name="Int. J. Syst. Evol. Microbiol.">
        <title>The Global Catalogue of Microorganisms (GCM) 10K type strain sequencing project: providing services to taxonomists for standard genome sequencing and annotation.</title>
        <authorList>
            <consortium name="The Broad Institute Genomics Platform"/>
            <consortium name="The Broad Institute Genome Sequencing Center for Infectious Disease"/>
            <person name="Wu L."/>
            <person name="Ma J."/>
        </authorList>
    </citation>
    <scope>NUCLEOTIDE SEQUENCE [LARGE SCALE GENOMIC DNA]</scope>
    <source>
        <strain evidence="14">NBRC 108723</strain>
    </source>
</reference>
<feature type="transmembrane region" description="Helical" evidence="12">
    <location>
        <begin position="353"/>
        <end position="373"/>
    </location>
</feature>
<keyword evidence="8 12" id="KW-1133">Transmembrane helix</keyword>
<dbReference type="InterPro" id="IPR002528">
    <property type="entry name" value="MATE_fam"/>
</dbReference>
<keyword evidence="7 12" id="KW-0812">Transmembrane</keyword>
<comment type="subcellular location">
    <subcellularLocation>
        <location evidence="1">Cell inner membrane</location>
        <topology evidence="1">Multi-pass membrane protein</topology>
    </subcellularLocation>
</comment>
<keyword evidence="10" id="KW-0046">Antibiotic resistance</keyword>
<keyword evidence="5" id="KW-0813">Transport</keyword>
<feature type="transmembrane region" description="Helical" evidence="12">
    <location>
        <begin position="162"/>
        <end position="181"/>
    </location>
</feature>
<evidence type="ECO:0000256" key="6">
    <source>
        <dbReference type="ARBA" id="ARBA00022475"/>
    </source>
</evidence>
<evidence type="ECO:0000256" key="10">
    <source>
        <dbReference type="ARBA" id="ARBA00023251"/>
    </source>
</evidence>
<dbReference type="PANTHER" id="PTHR43823">
    <property type="entry name" value="SPORULATION PROTEIN YKVU"/>
    <property type="match status" value="1"/>
</dbReference>
<dbReference type="NCBIfam" id="NF007130">
    <property type="entry name" value="PRK09575.1"/>
    <property type="match status" value="1"/>
</dbReference>
<dbReference type="InterPro" id="IPR048279">
    <property type="entry name" value="MdtK-like"/>
</dbReference>
<dbReference type="RefSeq" id="WP_284192039.1">
    <property type="nucleotide sequence ID" value="NZ_BSPW01000036.1"/>
</dbReference>
<dbReference type="Proteomes" id="UP001157138">
    <property type="component" value="Unassembled WGS sequence"/>
</dbReference>
<feature type="transmembrane region" description="Helical" evidence="12">
    <location>
        <begin position="49"/>
        <end position="73"/>
    </location>
</feature>
<evidence type="ECO:0000313" key="13">
    <source>
        <dbReference type="EMBL" id="GLT18146.1"/>
    </source>
</evidence>
<keyword evidence="14" id="KW-1185">Reference proteome</keyword>
<accession>A0ABQ6EZN4</accession>
<feature type="transmembrane region" description="Helical" evidence="12">
    <location>
        <begin position="12"/>
        <end position="29"/>
    </location>
</feature>
<feature type="transmembrane region" description="Helical" evidence="12">
    <location>
        <begin position="263"/>
        <end position="281"/>
    </location>
</feature>
<comment type="caution">
    <text evidence="13">The sequence shown here is derived from an EMBL/GenBank/DDBJ whole genome shotgun (WGS) entry which is preliminary data.</text>
</comment>
<dbReference type="CDD" id="cd13143">
    <property type="entry name" value="MATE_MepA_like"/>
    <property type="match status" value="1"/>
</dbReference>
<evidence type="ECO:0000256" key="8">
    <source>
        <dbReference type="ARBA" id="ARBA00022989"/>
    </source>
</evidence>
<evidence type="ECO:0000256" key="11">
    <source>
        <dbReference type="ARBA" id="ARBA00030855"/>
    </source>
</evidence>
<evidence type="ECO:0000256" key="9">
    <source>
        <dbReference type="ARBA" id="ARBA00023136"/>
    </source>
</evidence>
<dbReference type="EMBL" id="BSPW01000036">
    <property type="protein sequence ID" value="GLT18146.1"/>
    <property type="molecule type" value="Genomic_DNA"/>
</dbReference>
<feature type="transmembrane region" description="Helical" evidence="12">
    <location>
        <begin position="230"/>
        <end position="251"/>
    </location>
</feature>
<evidence type="ECO:0000313" key="14">
    <source>
        <dbReference type="Proteomes" id="UP001157138"/>
    </source>
</evidence>
<keyword evidence="9 12" id="KW-0472">Membrane</keyword>
<feature type="transmembrane region" description="Helical" evidence="12">
    <location>
        <begin position="187"/>
        <end position="209"/>
    </location>
</feature>
<evidence type="ECO:0000256" key="2">
    <source>
        <dbReference type="ARBA" id="ARBA00008417"/>
    </source>
</evidence>
<gene>
    <name evidence="13" type="primary">vmrA</name>
    <name evidence="13" type="ORF">GCM10007938_19240</name>
</gene>
<dbReference type="Pfam" id="PF01554">
    <property type="entry name" value="MatE"/>
    <property type="match status" value="2"/>
</dbReference>
<dbReference type="InterPro" id="IPR045070">
    <property type="entry name" value="MATE_MepA-like"/>
</dbReference>
<evidence type="ECO:0000256" key="1">
    <source>
        <dbReference type="ARBA" id="ARBA00004429"/>
    </source>
</evidence>
<sequence length="445" mass="48838">MQISIHRQFLKYTFPTVLAMLVNGLYQVVDGIFIGRYVGADGLAGINIAWPVIGTILAIGMMIGVGTGALISIRQGQKDAMGAKQVLATGFMLLVILAPIVAGCLYWLSDDFIFWQGAQQRIFELAQQYLHVLIGACIFTLGSISIPFLLRNDNSPNFATCLMVIGALLNIAFDYVFIAILEWELTGAAIATGLAQMFVTIMGVSYFFSHRATLRLGKSGFRPKLYLVPKIAFIGFASFFMYAYGAIMIAVHNGLFAYYGDQVIIGAYAILGYIVTVYYLIAEGIANGMQPLASYYYGANHQVNVKKLLKMAVMSTVGIGLTFMCLLNLFPNIFVSVFNHSDQQLIESATTGIHLHLFALAFDGFLVVAAAYYQAIGKGAKAMFVTIGNILIQLPFLYLMPKLIGLKGIWLAYPMSNVVLSVFVVAMLIKDIRRYPNQQPTRSLA</sequence>
<dbReference type="InterPro" id="IPR051327">
    <property type="entry name" value="MATE_MepA_subfamily"/>
</dbReference>
<feature type="transmembrane region" description="Helical" evidence="12">
    <location>
        <begin position="311"/>
        <end position="333"/>
    </location>
</feature>
<name>A0ABQ6EZN4_9VIBR</name>
<feature type="transmembrane region" description="Helical" evidence="12">
    <location>
        <begin position="410"/>
        <end position="429"/>
    </location>
</feature>
<protein>
    <recommendedName>
        <fullName evidence="4">Multidrug export protein MepA</fullName>
    </recommendedName>
    <alternativeName>
        <fullName evidence="3">Multidrug resistance protein NorM</fullName>
    </alternativeName>
    <alternativeName>
        <fullName evidence="11">Na(+)/drug antiporter</fullName>
    </alternativeName>
</protein>
<proteinExistence type="inferred from homology"/>
<feature type="transmembrane region" description="Helical" evidence="12">
    <location>
        <begin position="85"/>
        <end position="108"/>
    </location>
</feature>
<comment type="similarity">
    <text evidence="2">Belongs to the multi antimicrobial extrusion (MATE) (TC 2.A.66.1) family. MepA subfamily.</text>
</comment>
<feature type="transmembrane region" description="Helical" evidence="12">
    <location>
        <begin position="128"/>
        <end position="150"/>
    </location>
</feature>
<evidence type="ECO:0000256" key="4">
    <source>
        <dbReference type="ARBA" id="ARBA00022106"/>
    </source>
</evidence>
<evidence type="ECO:0000256" key="12">
    <source>
        <dbReference type="SAM" id="Phobius"/>
    </source>
</evidence>
<evidence type="ECO:0000256" key="3">
    <source>
        <dbReference type="ARBA" id="ARBA00013489"/>
    </source>
</evidence>